<dbReference type="GO" id="GO:0005524">
    <property type="term" value="F:ATP binding"/>
    <property type="evidence" value="ECO:0007669"/>
    <property type="project" value="UniProtKB-UniRule"/>
</dbReference>
<feature type="binding site" evidence="6">
    <location>
        <position position="436"/>
    </location>
    <ligand>
        <name>ATP</name>
        <dbReference type="ChEBI" id="CHEBI:30616"/>
    </ligand>
</feature>
<evidence type="ECO:0000256" key="7">
    <source>
        <dbReference type="SAM" id="MobiDB-lite"/>
    </source>
</evidence>
<dbReference type="PROSITE" id="PS50853">
    <property type="entry name" value="FN3"/>
    <property type="match status" value="1"/>
</dbReference>
<dbReference type="InterPro" id="IPR017441">
    <property type="entry name" value="Protein_kinase_ATP_BS"/>
</dbReference>
<comment type="similarity">
    <text evidence="1">Belongs to the protein kinase superfamily. CAMK Ser/Thr protein kinase family.</text>
</comment>
<keyword evidence="2" id="KW-0677">Repeat</keyword>
<evidence type="ECO:0000256" key="6">
    <source>
        <dbReference type="PROSITE-ProRule" id="PRU10141"/>
    </source>
</evidence>
<reference evidence="11 12" key="1">
    <citation type="submission" date="2019-01" db="EMBL/GenBank/DDBJ databases">
        <title>Genome Assembly of Collichthys lucidus.</title>
        <authorList>
            <person name="Cai M."/>
            <person name="Xiao S."/>
        </authorList>
    </citation>
    <scope>NUCLEOTIDE SEQUENCE [LARGE SCALE GENOMIC DNA]</scope>
    <source>
        <strain evidence="11">JT15FE1705JMU</strain>
        <tissue evidence="11">Muscle</tissue>
    </source>
</reference>
<evidence type="ECO:0000256" key="1">
    <source>
        <dbReference type="ARBA" id="ARBA00006692"/>
    </source>
</evidence>
<dbReference type="GO" id="GO:0004672">
    <property type="term" value="F:protein kinase activity"/>
    <property type="evidence" value="ECO:0007669"/>
    <property type="project" value="InterPro"/>
</dbReference>
<feature type="region of interest" description="Disordered" evidence="7">
    <location>
        <begin position="182"/>
        <end position="220"/>
    </location>
</feature>
<dbReference type="SMART" id="SM00220">
    <property type="entry name" value="S_TKc"/>
    <property type="match status" value="1"/>
</dbReference>
<dbReference type="SUPFAM" id="SSF48726">
    <property type="entry name" value="Immunoglobulin"/>
    <property type="match status" value="3"/>
</dbReference>
<dbReference type="SMART" id="SM00060">
    <property type="entry name" value="FN3"/>
    <property type="match status" value="1"/>
</dbReference>
<evidence type="ECO:0000256" key="2">
    <source>
        <dbReference type="ARBA" id="ARBA00022737"/>
    </source>
</evidence>
<dbReference type="Gene3D" id="1.10.510.10">
    <property type="entry name" value="Transferase(Phosphotransferase) domain 1"/>
    <property type="match status" value="1"/>
</dbReference>
<protein>
    <submittedName>
        <fullName evidence="11">Myosin light chain kinase, smooth muscle</fullName>
    </submittedName>
</protein>
<accession>A0A4U5VU09</accession>
<dbReference type="Pfam" id="PF00069">
    <property type="entry name" value="Pkinase"/>
    <property type="match status" value="1"/>
</dbReference>
<feature type="region of interest" description="Disordered" evidence="7">
    <location>
        <begin position="21"/>
        <end position="45"/>
    </location>
</feature>
<feature type="domain" description="Protein kinase" evidence="8">
    <location>
        <begin position="407"/>
        <end position="662"/>
    </location>
</feature>
<keyword evidence="4 6" id="KW-0067">ATP-binding</keyword>
<feature type="domain" description="Ig-like" evidence="9">
    <location>
        <begin position="723"/>
        <end position="785"/>
    </location>
</feature>
<organism evidence="11 12">
    <name type="scientific">Collichthys lucidus</name>
    <name type="common">Big head croaker</name>
    <name type="synonym">Sciaena lucida</name>
    <dbReference type="NCBI Taxonomy" id="240159"/>
    <lineage>
        <taxon>Eukaryota</taxon>
        <taxon>Metazoa</taxon>
        <taxon>Chordata</taxon>
        <taxon>Craniata</taxon>
        <taxon>Vertebrata</taxon>
        <taxon>Euteleostomi</taxon>
        <taxon>Actinopterygii</taxon>
        <taxon>Neopterygii</taxon>
        <taxon>Teleostei</taxon>
        <taxon>Neoteleostei</taxon>
        <taxon>Acanthomorphata</taxon>
        <taxon>Eupercaria</taxon>
        <taxon>Sciaenidae</taxon>
        <taxon>Collichthys</taxon>
    </lineage>
</organism>
<dbReference type="InterPro" id="IPR008271">
    <property type="entry name" value="Ser/Thr_kinase_AS"/>
</dbReference>
<dbReference type="CDD" id="cd00063">
    <property type="entry name" value="FN3"/>
    <property type="match status" value="1"/>
</dbReference>
<evidence type="ECO:0000256" key="5">
    <source>
        <dbReference type="ARBA" id="ARBA00023319"/>
    </source>
</evidence>
<dbReference type="GO" id="GO:0003007">
    <property type="term" value="P:heart morphogenesis"/>
    <property type="evidence" value="ECO:0007669"/>
    <property type="project" value="UniProtKB-ARBA"/>
</dbReference>
<dbReference type="PROSITE" id="PS50835">
    <property type="entry name" value="IG_LIKE"/>
    <property type="match status" value="2"/>
</dbReference>
<dbReference type="InterPro" id="IPR013098">
    <property type="entry name" value="Ig_I-set"/>
</dbReference>
<evidence type="ECO:0000259" key="8">
    <source>
        <dbReference type="PROSITE" id="PS50011"/>
    </source>
</evidence>
<dbReference type="FunFam" id="1.10.510.10:FF:000321">
    <property type="entry name" value="Bent, isoform C"/>
    <property type="match status" value="1"/>
</dbReference>
<dbReference type="Pfam" id="PF00041">
    <property type="entry name" value="fn3"/>
    <property type="match status" value="1"/>
</dbReference>
<sequence>MNGDGSKQRYVSTFRMHIKPPCAASAPGNGPGTDTRTSDKCPDTGSSCKRLDPPVFIEPLEDCSVDEGGDITLRGVIAGSQPIKVTWLHNGEVARFGKPSFNGREVTFVVKESLPEDAGAYTCLAENSAGKTSCCAAVFVRDFETIYAVPNPVSDVATSAFKSIMENGQSPKDEPAILQGTISLSPTDSDKLSPVSTPREVVPKKRANSRTGPALRFENPPQHVKIVDGPELWEENTDQSSTLVIAEAKPQHTGRYTVVVRDRRNSAEHTLTLSVIERPQPPASCPVISIISDTSLVLSWSGPCYDGGSAVLGYVVEVKKQGHPESGDWCELTSQCESTSYRVRSGLQPQQEYCFRVSAYNEVGKSEPGPVSPVVKMEQKANRKKRKLLKPLPCVTIDSTHKVTDHYNLQEKLGVGKFGQVFKITHKETGRVCAGKFYKGRRAKEREAARKEIELMNYLHHPKLVQCLAAYDHKPEMVMVMEFIAGGELFERIVDDNFEHTEPASVRYMQQILEGIAYMHQQNIIHLDLKPENIVCVDTSGTSIKIIDFGLASRIEGNTSLKVMHGTPEFVAPEVINYEPVCFATDMWSIGVICYILLSGESPFQGNSDAETLALVTAAQFEFDEESFDEITDEAKNFISSLLNKDTRRRMSCEAALAHPWMAAFDSEDLATTKNLSKEKMKRFLAKQKWKKAGKALLALKRMALLSKGDSTASPTSPRERYPDPEVVWLCGKEPVEESPTVQIEYEEDGRCTLVLVKVGPEDSNLYTCRATNDHGEAFCSAKLTVQE</sequence>
<dbReference type="InterPro" id="IPR036116">
    <property type="entry name" value="FN3_sf"/>
</dbReference>
<dbReference type="SUPFAM" id="SSF49265">
    <property type="entry name" value="Fibronectin type III"/>
    <property type="match status" value="1"/>
</dbReference>
<dbReference type="SUPFAM" id="SSF56112">
    <property type="entry name" value="Protein kinase-like (PK-like)"/>
    <property type="match status" value="1"/>
</dbReference>
<keyword evidence="12" id="KW-1185">Reference proteome</keyword>
<dbReference type="SMART" id="SM00409">
    <property type="entry name" value="IG"/>
    <property type="match status" value="3"/>
</dbReference>
<dbReference type="Gene3D" id="3.30.200.20">
    <property type="entry name" value="Phosphorylase Kinase, domain 1"/>
    <property type="match status" value="1"/>
</dbReference>
<keyword evidence="5" id="KW-0393">Immunoglobulin domain</keyword>
<dbReference type="FunFam" id="2.60.40.10:FF:000107">
    <property type="entry name" value="Myosin, light chain kinase a"/>
    <property type="match status" value="2"/>
</dbReference>
<dbReference type="InterPro" id="IPR011009">
    <property type="entry name" value="Kinase-like_dom_sf"/>
</dbReference>
<dbReference type="InterPro" id="IPR000719">
    <property type="entry name" value="Prot_kinase_dom"/>
</dbReference>
<dbReference type="PROSITE" id="PS00108">
    <property type="entry name" value="PROTEIN_KINASE_ST"/>
    <property type="match status" value="1"/>
</dbReference>
<dbReference type="PROSITE" id="PS50011">
    <property type="entry name" value="PROTEIN_KINASE_DOM"/>
    <property type="match status" value="1"/>
</dbReference>
<dbReference type="InterPro" id="IPR003598">
    <property type="entry name" value="Ig_sub2"/>
</dbReference>
<dbReference type="PANTHER" id="PTHR47633:SF9">
    <property type="entry name" value="NON-SPECIFIC SERINE_THREONINE PROTEIN KINASE"/>
    <property type="match status" value="1"/>
</dbReference>
<name>A0A4U5VU09_COLLU</name>
<dbReference type="Gene3D" id="2.60.40.10">
    <property type="entry name" value="Immunoglobulins"/>
    <property type="match status" value="4"/>
</dbReference>
<gene>
    <name evidence="11" type="ORF">D9C73_025601</name>
</gene>
<evidence type="ECO:0000259" key="10">
    <source>
        <dbReference type="PROSITE" id="PS50853"/>
    </source>
</evidence>
<dbReference type="FunFam" id="2.60.40.10:FF:001127">
    <property type="entry name" value="Myosin, light chain kinase a"/>
    <property type="match status" value="1"/>
</dbReference>
<dbReference type="InterPro" id="IPR003599">
    <property type="entry name" value="Ig_sub"/>
</dbReference>
<proteinExistence type="inferred from homology"/>
<dbReference type="EMBL" id="CM014100">
    <property type="protein sequence ID" value="TKS92197.1"/>
    <property type="molecule type" value="Genomic_DNA"/>
</dbReference>
<evidence type="ECO:0000256" key="4">
    <source>
        <dbReference type="ARBA" id="ARBA00022840"/>
    </source>
</evidence>
<evidence type="ECO:0000256" key="3">
    <source>
        <dbReference type="ARBA" id="ARBA00022741"/>
    </source>
</evidence>
<keyword evidence="11" id="KW-0418">Kinase</keyword>
<feature type="domain" description="Fibronectin type-III" evidence="10">
    <location>
        <begin position="278"/>
        <end position="380"/>
    </location>
</feature>
<dbReference type="PROSITE" id="PS00107">
    <property type="entry name" value="PROTEIN_KINASE_ATP"/>
    <property type="match status" value="1"/>
</dbReference>
<evidence type="ECO:0000313" key="11">
    <source>
        <dbReference type="EMBL" id="TKS92197.1"/>
    </source>
</evidence>
<dbReference type="PANTHER" id="PTHR47633">
    <property type="entry name" value="IMMUNOGLOBULIN"/>
    <property type="match status" value="1"/>
</dbReference>
<dbReference type="InterPro" id="IPR007110">
    <property type="entry name" value="Ig-like_dom"/>
</dbReference>
<keyword evidence="11" id="KW-0808">Transferase</keyword>
<dbReference type="InterPro" id="IPR003961">
    <property type="entry name" value="FN3_dom"/>
</dbReference>
<dbReference type="Proteomes" id="UP000298787">
    <property type="component" value="Chromosome 23"/>
</dbReference>
<dbReference type="CDD" id="cd14103">
    <property type="entry name" value="STKc_MLCK"/>
    <property type="match status" value="1"/>
</dbReference>
<evidence type="ECO:0000313" key="12">
    <source>
        <dbReference type="Proteomes" id="UP000298787"/>
    </source>
</evidence>
<dbReference type="GO" id="GO:0055013">
    <property type="term" value="P:cardiac muscle cell development"/>
    <property type="evidence" value="ECO:0007669"/>
    <property type="project" value="UniProtKB-ARBA"/>
</dbReference>
<dbReference type="AlphaFoldDB" id="A0A4U5VU09"/>
<keyword evidence="3 6" id="KW-0547">Nucleotide-binding</keyword>
<dbReference type="InterPro" id="IPR036179">
    <property type="entry name" value="Ig-like_dom_sf"/>
</dbReference>
<dbReference type="Pfam" id="PF07679">
    <property type="entry name" value="I-set"/>
    <property type="match status" value="2"/>
</dbReference>
<dbReference type="STRING" id="240159.A0A4U5VU09"/>
<dbReference type="InterPro" id="IPR013783">
    <property type="entry name" value="Ig-like_fold"/>
</dbReference>
<feature type="domain" description="Ig-like" evidence="9">
    <location>
        <begin position="53"/>
        <end position="139"/>
    </location>
</feature>
<dbReference type="SMART" id="SM00408">
    <property type="entry name" value="IGc2"/>
    <property type="match status" value="2"/>
</dbReference>
<evidence type="ECO:0000259" key="9">
    <source>
        <dbReference type="PROSITE" id="PS50835"/>
    </source>
</evidence>